<dbReference type="AlphaFoldDB" id="A0AAF5DQ06"/>
<proteinExistence type="predicted"/>
<keyword evidence="2" id="KW-1185">Reference proteome</keyword>
<protein>
    <submittedName>
        <fullName evidence="3">G-protein coupled receptors family 1 profile domain-containing protein</fullName>
    </submittedName>
</protein>
<name>A0AAF5DQ06_STRER</name>
<dbReference type="Proteomes" id="UP000035681">
    <property type="component" value="Unplaced"/>
</dbReference>
<evidence type="ECO:0000313" key="3">
    <source>
        <dbReference type="WBParaSite" id="TCONS_00017057.p1"/>
    </source>
</evidence>
<reference evidence="3" key="1">
    <citation type="submission" date="2024-02" db="UniProtKB">
        <authorList>
            <consortium name="WormBaseParasite"/>
        </authorList>
    </citation>
    <scope>IDENTIFICATION</scope>
</reference>
<accession>A0AAF5DQ06</accession>
<feature type="transmembrane region" description="Helical" evidence="1">
    <location>
        <begin position="104"/>
        <end position="130"/>
    </location>
</feature>
<sequence>MLFYISFPTAIVFSSYTIMCRNIPLSKGKTIAIILYIILAGIITSIPVFFMFQSELPSNIWIKYVELRNYQMLLVSKSSRTLSCKANLIMSNNTRHMYIDFTRLLTFQAFFPIILILIPIIFLYIGVAFGFYEEVELYGTKVYQLICSISTVNSILFLILPNKNRRELKNFFKKNIYKNSCYYIDKN</sequence>
<feature type="transmembrane region" description="Helical" evidence="1">
    <location>
        <begin position="30"/>
        <end position="52"/>
    </location>
</feature>
<dbReference type="WBParaSite" id="TCONS_00017057.p1">
    <property type="protein sequence ID" value="TCONS_00017057.p1"/>
    <property type="gene ID" value="XLOC_011172"/>
</dbReference>
<keyword evidence="1" id="KW-0472">Membrane</keyword>
<evidence type="ECO:0000256" key="1">
    <source>
        <dbReference type="SAM" id="Phobius"/>
    </source>
</evidence>
<keyword evidence="1" id="KW-1133">Transmembrane helix</keyword>
<evidence type="ECO:0000313" key="2">
    <source>
        <dbReference type="Proteomes" id="UP000035681"/>
    </source>
</evidence>
<feature type="transmembrane region" description="Helical" evidence="1">
    <location>
        <begin position="142"/>
        <end position="160"/>
    </location>
</feature>
<keyword evidence="1" id="KW-0812">Transmembrane</keyword>
<organism evidence="2 3">
    <name type="scientific">Strongyloides stercoralis</name>
    <name type="common">Threadworm</name>
    <dbReference type="NCBI Taxonomy" id="6248"/>
    <lineage>
        <taxon>Eukaryota</taxon>
        <taxon>Metazoa</taxon>
        <taxon>Ecdysozoa</taxon>
        <taxon>Nematoda</taxon>
        <taxon>Chromadorea</taxon>
        <taxon>Rhabditida</taxon>
        <taxon>Tylenchina</taxon>
        <taxon>Panagrolaimomorpha</taxon>
        <taxon>Strongyloidoidea</taxon>
        <taxon>Strongyloididae</taxon>
        <taxon>Strongyloides</taxon>
    </lineage>
</organism>